<dbReference type="EMBL" id="BGZK01001976">
    <property type="protein sequence ID" value="GBP89118.1"/>
    <property type="molecule type" value="Genomic_DNA"/>
</dbReference>
<keyword evidence="4" id="KW-1185">Reference proteome</keyword>
<evidence type="ECO:0000313" key="3">
    <source>
        <dbReference type="EMBL" id="GBP89118.1"/>
    </source>
</evidence>
<reference evidence="3 4" key="1">
    <citation type="journal article" date="2019" name="Commun. Biol.">
        <title>The bagworm genome reveals a unique fibroin gene that provides high tensile strength.</title>
        <authorList>
            <person name="Kono N."/>
            <person name="Nakamura H."/>
            <person name="Ohtoshi R."/>
            <person name="Tomita M."/>
            <person name="Numata K."/>
            <person name="Arakawa K."/>
        </authorList>
    </citation>
    <scope>NUCLEOTIDE SEQUENCE [LARGE SCALE GENOMIC DNA]</scope>
</reference>
<sequence>MIVQCCFNSACILLSVIFTSSWNQTYLSYQQADEPDLPYCQETIQELVLKAAPSVHHLNKVELVGRYSTRELLHMSNITVGAWRRRKVPPRAAAVSYSGTPNITVTTPPYMLYEMWWGPSPQAAAGATEKIGATDGKEDEKDGTAQSCTASRDATAPSTTTYGPFLSSFNVTSITSNSKESPNPTQDIQPSDKRLPV</sequence>
<dbReference type="AlphaFoldDB" id="A0A4C1ZMX0"/>
<accession>A0A4C1ZMX0</accession>
<feature type="chain" id="PRO_5020023142" evidence="2">
    <location>
        <begin position="22"/>
        <end position="197"/>
    </location>
</feature>
<gene>
    <name evidence="3" type="ORF">EVAR_62599_1</name>
</gene>
<dbReference type="Proteomes" id="UP000299102">
    <property type="component" value="Unassembled WGS sequence"/>
</dbReference>
<evidence type="ECO:0000313" key="4">
    <source>
        <dbReference type="Proteomes" id="UP000299102"/>
    </source>
</evidence>
<keyword evidence="2" id="KW-0732">Signal</keyword>
<feature type="region of interest" description="Disordered" evidence="1">
    <location>
        <begin position="126"/>
        <end position="197"/>
    </location>
</feature>
<feature type="signal peptide" evidence="2">
    <location>
        <begin position="1"/>
        <end position="21"/>
    </location>
</feature>
<evidence type="ECO:0000256" key="1">
    <source>
        <dbReference type="SAM" id="MobiDB-lite"/>
    </source>
</evidence>
<name>A0A4C1ZMX0_EUMVA</name>
<proteinExistence type="predicted"/>
<organism evidence="3 4">
    <name type="scientific">Eumeta variegata</name>
    <name type="common">Bagworm moth</name>
    <name type="synonym">Eumeta japonica</name>
    <dbReference type="NCBI Taxonomy" id="151549"/>
    <lineage>
        <taxon>Eukaryota</taxon>
        <taxon>Metazoa</taxon>
        <taxon>Ecdysozoa</taxon>
        <taxon>Arthropoda</taxon>
        <taxon>Hexapoda</taxon>
        <taxon>Insecta</taxon>
        <taxon>Pterygota</taxon>
        <taxon>Neoptera</taxon>
        <taxon>Endopterygota</taxon>
        <taxon>Lepidoptera</taxon>
        <taxon>Glossata</taxon>
        <taxon>Ditrysia</taxon>
        <taxon>Tineoidea</taxon>
        <taxon>Psychidae</taxon>
        <taxon>Oiketicinae</taxon>
        <taxon>Eumeta</taxon>
    </lineage>
</organism>
<evidence type="ECO:0000256" key="2">
    <source>
        <dbReference type="SAM" id="SignalP"/>
    </source>
</evidence>
<feature type="compositionally biased region" description="Polar residues" evidence="1">
    <location>
        <begin position="144"/>
        <end position="189"/>
    </location>
</feature>
<protein>
    <submittedName>
        <fullName evidence="3">Uncharacterized protein</fullName>
    </submittedName>
</protein>
<comment type="caution">
    <text evidence="3">The sequence shown here is derived from an EMBL/GenBank/DDBJ whole genome shotgun (WGS) entry which is preliminary data.</text>
</comment>